<dbReference type="PANTHER" id="PTHR23508">
    <property type="entry name" value="CARBOXYLIC ACID TRANSPORTER PROTEIN HOMOLOG"/>
    <property type="match status" value="1"/>
</dbReference>
<evidence type="ECO:0000256" key="4">
    <source>
        <dbReference type="ARBA" id="ARBA00022989"/>
    </source>
</evidence>
<comment type="subcellular location">
    <subcellularLocation>
        <location evidence="1">Cell membrane</location>
        <topology evidence="1">Multi-pass membrane protein</topology>
    </subcellularLocation>
</comment>
<feature type="transmembrane region" description="Helical" evidence="6">
    <location>
        <begin position="145"/>
        <end position="170"/>
    </location>
</feature>
<dbReference type="EMBL" id="MTLA01000066">
    <property type="protein sequence ID" value="OOP69153.1"/>
    <property type="molecule type" value="Genomic_DNA"/>
</dbReference>
<feature type="transmembrane region" description="Helical" evidence="6">
    <location>
        <begin position="176"/>
        <end position="196"/>
    </location>
</feature>
<dbReference type="InterPro" id="IPR020846">
    <property type="entry name" value="MFS_dom"/>
</dbReference>
<feature type="transmembrane region" description="Helical" evidence="6">
    <location>
        <begin position="88"/>
        <end position="108"/>
    </location>
</feature>
<evidence type="ECO:0000313" key="8">
    <source>
        <dbReference type="EMBL" id="OOP69153.1"/>
    </source>
</evidence>
<dbReference type="InterPro" id="IPR005829">
    <property type="entry name" value="Sugar_transporter_CS"/>
</dbReference>
<dbReference type="AlphaFoldDB" id="A0A8E2IAT0"/>
<dbReference type="PROSITE" id="PS00217">
    <property type="entry name" value="SUGAR_TRANSPORT_2"/>
    <property type="match status" value="1"/>
</dbReference>
<proteinExistence type="predicted"/>
<dbReference type="InterPro" id="IPR011701">
    <property type="entry name" value="MFS"/>
</dbReference>
<evidence type="ECO:0000313" key="9">
    <source>
        <dbReference type="Proteomes" id="UP000189761"/>
    </source>
</evidence>
<dbReference type="PANTHER" id="PTHR23508:SF10">
    <property type="entry name" value="CARBOXYLIC ACID TRANSPORTER PROTEIN HOMOLOG"/>
    <property type="match status" value="1"/>
</dbReference>
<keyword evidence="2" id="KW-0813">Transport</keyword>
<feature type="transmembrane region" description="Helical" evidence="6">
    <location>
        <begin position="18"/>
        <end position="35"/>
    </location>
</feature>
<dbReference type="Proteomes" id="UP000189761">
    <property type="component" value="Unassembled WGS sequence"/>
</dbReference>
<dbReference type="PROSITE" id="PS50850">
    <property type="entry name" value="MFS"/>
    <property type="match status" value="1"/>
</dbReference>
<dbReference type="Gene3D" id="1.20.1250.20">
    <property type="entry name" value="MFS general substrate transporter like domains"/>
    <property type="match status" value="1"/>
</dbReference>
<dbReference type="GO" id="GO:0046943">
    <property type="term" value="F:carboxylic acid transmembrane transporter activity"/>
    <property type="evidence" value="ECO:0007669"/>
    <property type="project" value="TreeGrafter"/>
</dbReference>
<evidence type="ECO:0000256" key="1">
    <source>
        <dbReference type="ARBA" id="ARBA00004651"/>
    </source>
</evidence>
<keyword evidence="9" id="KW-1185">Reference proteome</keyword>
<accession>A0A8E2IAT0</accession>
<protein>
    <submittedName>
        <fullName evidence="8">MFS transporter</fullName>
    </submittedName>
</protein>
<feature type="transmembrane region" description="Helical" evidence="6">
    <location>
        <begin position="255"/>
        <end position="273"/>
    </location>
</feature>
<sequence length="458" mass="50419">MRSINASEVMARSKFNRFHLTVFFGCAFGIIFDGYDLNMYGVVLPALMKEWNLTAIEAGLIGSYALLGMMAGAFLFAPLADKLGRKKVLVICISLFSVATILTGFVTGPTQFSILRLIAGIGLGGLMPNVIALMTEYSPKSIRGILVATMYCGYAIGGILVSLMGIFVLPDFGWRVLFWSAGVPLLFLPLFIKYFPESMSFYILRKQNAKLCDILNRVDPGQNYSENDEFQFEEEKERAKGFPVKKLFESKRARSTFMFWLACFSCLIMVYGLNTWLPKLMMQAGYPLGSSLSFMLALNIGSIIGSIFGGWLADRIGSKKVLVMFFILGAACFALLGLKTNLLFLYTLIVVGGACTIGTQNIANPYIAEYYPKEMRSTGIGWALGMGRIGALLAPTLGGILLSKNLPLQINFLAFCIPCILGGLAILLIQNKYGSFDKKVIENKHSIEETIFEMEGKA</sequence>
<dbReference type="Pfam" id="PF07690">
    <property type="entry name" value="MFS_1"/>
    <property type="match status" value="2"/>
</dbReference>
<dbReference type="InterPro" id="IPR036259">
    <property type="entry name" value="MFS_trans_sf"/>
</dbReference>
<evidence type="ECO:0000256" key="6">
    <source>
        <dbReference type="SAM" id="Phobius"/>
    </source>
</evidence>
<evidence type="ECO:0000256" key="2">
    <source>
        <dbReference type="ARBA" id="ARBA00022448"/>
    </source>
</evidence>
<dbReference type="CDD" id="cd17365">
    <property type="entry name" value="MFS_PcaK_like"/>
    <property type="match status" value="1"/>
</dbReference>
<feature type="transmembrane region" description="Helical" evidence="6">
    <location>
        <begin position="379"/>
        <end position="402"/>
    </location>
</feature>
<keyword evidence="4 6" id="KW-1133">Transmembrane helix</keyword>
<feature type="transmembrane region" description="Helical" evidence="6">
    <location>
        <begin position="344"/>
        <end position="367"/>
    </location>
</feature>
<dbReference type="SUPFAM" id="SSF103473">
    <property type="entry name" value="MFS general substrate transporter"/>
    <property type="match status" value="1"/>
</dbReference>
<evidence type="ECO:0000256" key="5">
    <source>
        <dbReference type="ARBA" id="ARBA00023136"/>
    </source>
</evidence>
<dbReference type="GO" id="GO:0005886">
    <property type="term" value="C:plasma membrane"/>
    <property type="evidence" value="ECO:0007669"/>
    <property type="project" value="UniProtKB-SubCell"/>
</dbReference>
<keyword evidence="5 6" id="KW-0472">Membrane</keyword>
<feature type="transmembrane region" description="Helical" evidence="6">
    <location>
        <begin position="321"/>
        <end position="338"/>
    </location>
</feature>
<organism evidence="8 9">
    <name type="scientific">Heyndrickxia oleronia</name>
    <dbReference type="NCBI Taxonomy" id="38875"/>
    <lineage>
        <taxon>Bacteria</taxon>
        <taxon>Bacillati</taxon>
        <taxon>Bacillota</taxon>
        <taxon>Bacilli</taxon>
        <taxon>Bacillales</taxon>
        <taxon>Bacillaceae</taxon>
        <taxon>Heyndrickxia</taxon>
    </lineage>
</organism>
<evidence type="ECO:0000256" key="3">
    <source>
        <dbReference type="ARBA" id="ARBA00022692"/>
    </source>
</evidence>
<feature type="transmembrane region" description="Helical" evidence="6">
    <location>
        <begin position="114"/>
        <end position="133"/>
    </location>
</feature>
<reference evidence="8 9" key="1">
    <citation type="submission" date="2017-01" db="EMBL/GenBank/DDBJ databases">
        <title>Draft genome sequence of Bacillus oleronius.</title>
        <authorList>
            <person name="Allam M."/>
        </authorList>
    </citation>
    <scope>NUCLEOTIDE SEQUENCE [LARGE SCALE GENOMIC DNA]</scope>
    <source>
        <strain evidence="8 9">DSM 9356</strain>
    </source>
</reference>
<feature type="transmembrane region" description="Helical" evidence="6">
    <location>
        <begin position="293"/>
        <end position="314"/>
    </location>
</feature>
<feature type="transmembrane region" description="Helical" evidence="6">
    <location>
        <begin position="408"/>
        <end position="429"/>
    </location>
</feature>
<feature type="domain" description="Major facilitator superfamily (MFS) profile" evidence="7">
    <location>
        <begin position="22"/>
        <end position="434"/>
    </location>
</feature>
<name>A0A8E2IAT0_9BACI</name>
<dbReference type="RefSeq" id="WP_078109806.1">
    <property type="nucleotide sequence ID" value="NZ_CP065424.1"/>
</dbReference>
<keyword evidence="3 6" id="KW-0812">Transmembrane</keyword>
<feature type="transmembrane region" description="Helical" evidence="6">
    <location>
        <begin position="55"/>
        <end position="76"/>
    </location>
</feature>
<comment type="caution">
    <text evidence="8">The sequence shown here is derived from an EMBL/GenBank/DDBJ whole genome shotgun (WGS) entry which is preliminary data.</text>
</comment>
<gene>
    <name evidence="8" type="ORF">BWZ43_06835</name>
</gene>
<evidence type="ECO:0000259" key="7">
    <source>
        <dbReference type="PROSITE" id="PS50850"/>
    </source>
</evidence>